<sequence length="90" mass="9837">MLEIDVGRKVCDQLDAIYGGFYKLSFIVIGGDFIYAGLDGSVILDELQIEYGFEVCLVNQDQTEGIMVVVLFILSLMMSGVALIYAGMAN</sequence>
<keyword evidence="1" id="KW-1133">Transmembrane helix</keyword>
<protein>
    <submittedName>
        <fullName evidence="2">Uncharacterized protein</fullName>
    </submittedName>
</protein>
<keyword evidence="1" id="KW-0472">Membrane</keyword>
<gene>
    <name evidence="2" type="ORF">EZS28_001313</name>
</gene>
<dbReference type="EMBL" id="SNRW01000132">
    <property type="protein sequence ID" value="KAA6403159.1"/>
    <property type="molecule type" value="Genomic_DNA"/>
</dbReference>
<feature type="transmembrane region" description="Helical" evidence="1">
    <location>
        <begin position="66"/>
        <end position="86"/>
    </location>
</feature>
<organism evidence="2 3">
    <name type="scientific">Streblomastix strix</name>
    <dbReference type="NCBI Taxonomy" id="222440"/>
    <lineage>
        <taxon>Eukaryota</taxon>
        <taxon>Metamonada</taxon>
        <taxon>Preaxostyla</taxon>
        <taxon>Oxymonadida</taxon>
        <taxon>Streblomastigidae</taxon>
        <taxon>Streblomastix</taxon>
    </lineage>
</organism>
<dbReference type="Proteomes" id="UP000324800">
    <property type="component" value="Unassembled WGS sequence"/>
</dbReference>
<comment type="caution">
    <text evidence="2">The sequence shown here is derived from an EMBL/GenBank/DDBJ whole genome shotgun (WGS) entry which is preliminary data.</text>
</comment>
<keyword evidence="1" id="KW-0812">Transmembrane</keyword>
<evidence type="ECO:0000313" key="2">
    <source>
        <dbReference type="EMBL" id="KAA6403159.1"/>
    </source>
</evidence>
<proteinExistence type="predicted"/>
<name>A0A5J4X9G3_9EUKA</name>
<reference evidence="2 3" key="1">
    <citation type="submission" date="2019-03" db="EMBL/GenBank/DDBJ databases">
        <title>Single cell metagenomics reveals metabolic interactions within the superorganism composed of flagellate Streblomastix strix and complex community of Bacteroidetes bacteria on its surface.</title>
        <authorList>
            <person name="Treitli S.C."/>
            <person name="Kolisko M."/>
            <person name="Husnik F."/>
            <person name="Keeling P."/>
            <person name="Hampl V."/>
        </authorList>
    </citation>
    <scope>NUCLEOTIDE SEQUENCE [LARGE SCALE GENOMIC DNA]</scope>
    <source>
        <strain evidence="2">ST1C</strain>
    </source>
</reference>
<accession>A0A5J4X9G3</accession>
<dbReference type="AlphaFoldDB" id="A0A5J4X9G3"/>
<evidence type="ECO:0000313" key="3">
    <source>
        <dbReference type="Proteomes" id="UP000324800"/>
    </source>
</evidence>
<evidence type="ECO:0000256" key="1">
    <source>
        <dbReference type="SAM" id="Phobius"/>
    </source>
</evidence>